<gene>
    <name evidence="7" type="ORF">L227DRAFT_555004</name>
</gene>
<dbReference type="PANTHER" id="PTHR24351">
    <property type="entry name" value="RIBOSOMAL PROTEIN S6 KINASE"/>
    <property type="match status" value="1"/>
</dbReference>
<keyword evidence="2" id="KW-0808">Transferase</keyword>
<organism evidence="7 8">
    <name type="scientific">Lentinus tigrinus ALCF2SS1-6</name>
    <dbReference type="NCBI Taxonomy" id="1328759"/>
    <lineage>
        <taxon>Eukaryota</taxon>
        <taxon>Fungi</taxon>
        <taxon>Dikarya</taxon>
        <taxon>Basidiomycota</taxon>
        <taxon>Agaricomycotina</taxon>
        <taxon>Agaricomycetes</taxon>
        <taxon>Polyporales</taxon>
        <taxon>Polyporaceae</taxon>
        <taxon>Lentinus</taxon>
    </lineage>
</organism>
<reference evidence="7" key="1">
    <citation type="journal article" date="2018" name="Genome Biol. Evol.">
        <title>Genomics and development of Lentinus tigrinus, a white-rot wood-decaying mushroom with dimorphic fruiting bodies.</title>
        <authorList>
            <person name="Wu B."/>
            <person name="Xu Z."/>
            <person name="Knudson A."/>
            <person name="Carlson A."/>
            <person name="Chen N."/>
            <person name="Kovaka S."/>
            <person name="LaButti K."/>
            <person name="Lipzen A."/>
            <person name="Pennachio C."/>
            <person name="Riley R."/>
            <person name="Schakwitz W."/>
            <person name="Umezawa K."/>
            <person name="Ohm R.A."/>
            <person name="Grigoriev I.V."/>
            <person name="Nagy L.G."/>
            <person name="Gibbons J."/>
            <person name="Hibbett D."/>
        </authorList>
    </citation>
    <scope>NUCLEOTIDE SEQUENCE [LARGE SCALE GENOMIC DNA]</scope>
    <source>
        <strain evidence="7">ALCF2SS1-6</strain>
    </source>
</reference>
<dbReference type="EMBL" id="ML122296">
    <property type="protein sequence ID" value="RPD55309.1"/>
    <property type="molecule type" value="Genomic_DNA"/>
</dbReference>
<dbReference type="SUPFAM" id="SSF56112">
    <property type="entry name" value="Protein kinase-like (PK-like)"/>
    <property type="match status" value="1"/>
</dbReference>
<evidence type="ECO:0000259" key="6">
    <source>
        <dbReference type="PROSITE" id="PS50011"/>
    </source>
</evidence>
<evidence type="ECO:0000256" key="1">
    <source>
        <dbReference type="ARBA" id="ARBA00022527"/>
    </source>
</evidence>
<keyword evidence="4 7" id="KW-0418">Kinase</keyword>
<dbReference type="InterPro" id="IPR008271">
    <property type="entry name" value="Ser/Thr_kinase_AS"/>
</dbReference>
<keyword evidence="1" id="KW-0723">Serine/threonine-protein kinase</keyword>
<name>A0A5C2RW34_9APHY</name>
<dbReference type="PROSITE" id="PS00108">
    <property type="entry name" value="PROTEIN_KINASE_ST"/>
    <property type="match status" value="1"/>
</dbReference>
<dbReference type="PROSITE" id="PS50011">
    <property type="entry name" value="PROTEIN_KINASE_DOM"/>
    <property type="match status" value="1"/>
</dbReference>
<sequence length="678" mass="73820">MTIFSKIARFFIKAAPCGTLAVDTASYMDNLIIEAVQVVVDASRHAQAEVDVHVRMWFGDGGDMIACHLEQLSPLSASAPLAVSTATCTTLVRRTSALSLVAVSAKYLPVPEFKLVAASRLLALASPQMPKLSAEDFQIFQLVGAGAQGMVSLALYKPNGRFYGLKMIAKATLHPHQLAFAFQEQAILKQLEGSSWFIQLRGSFEDKEYLYLVTDFYTGGDLMKKIYKHGGLTASDAKNLAAQLVLAIEELHKRRIVHRDIKPGNLLLTRNGELVVSDFGLSRSFSLTAEQQPWTIRDEWRLSSIVPAESSNASTADLTNRSCGTLGYAAPETCRGGPYSYSADVFSVGAVIFEMLHDKLPFGILRERREVYAVLEAMETQPIGVNEDIDADAHDLLLTMLDPNPARRATLDQVKAHPWFADVDWKKLAQREPSVPLRPTPGLSPFDGADEVSFGTPYGPGEAPYFWYDYFSPSLPTEVPTKKSLRKKRAAKAASTPTATTFKTREVPPALSAMFANPAPSWAPSPSPTPAFLAPPARSYAGTPTLCGSATTSATAVSYNDVSDVYLPSPIASDIPRTPTLASGDIGAIIVSPIPHDIIDYIHSNSDEVQFSSVDLENKPSCTNAHIPTLASPTSPYTTTSAAQHKQPAFFRRALMALRGVKAVRRCDDRRRRVDLLA</sequence>
<keyword evidence="3" id="KW-0547">Nucleotide-binding</keyword>
<proteinExistence type="predicted"/>
<evidence type="ECO:0000256" key="3">
    <source>
        <dbReference type="ARBA" id="ARBA00022741"/>
    </source>
</evidence>
<dbReference type="AlphaFoldDB" id="A0A5C2RW34"/>
<feature type="domain" description="Protein kinase" evidence="6">
    <location>
        <begin position="137"/>
        <end position="420"/>
    </location>
</feature>
<evidence type="ECO:0000256" key="5">
    <source>
        <dbReference type="ARBA" id="ARBA00022840"/>
    </source>
</evidence>
<keyword evidence="5" id="KW-0067">ATP-binding</keyword>
<dbReference type="STRING" id="1328759.A0A5C2RW34"/>
<dbReference type="GO" id="GO:0004674">
    <property type="term" value="F:protein serine/threonine kinase activity"/>
    <property type="evidence" value="ECO:0007669"/>
    <property type="project" value="UniProtKB-KW"/>
</dbReference>
<evidence type="ECO:0000256" key="2">
    <source>
        <dbReference type="ARBA" id="ARBA00022679"/>
    </source>
</evidence>
<dbReference type="Gene3D" id="3.30.200.20">
    <property type="entry name" value="Phosphorylase Kinase, domain 1"/>
    <property type="match status" value="1"/>
</dbReference>
<keyword evidence="8" id="KW-1185">Reference proteome</keyword>
<evidence type="ECO:0000313" key="8">
    <source>
        <dbReference type="Proteomes" id="UP000313359"/>
    </source>
</evidence>
<dbReference type="Pfam" id="PF00069">
    <property type="entry name" value="Pkinase"/>
    <property type="match status" value="1"/>
</dbReference>
<dbReference type="InterPro" id="IPR000719">
    <property type="entry name" value="Prot_kinase_dom"/>
</dbReference>
<protein>
    <submittedName>
        <fullName evidence="7">Kinase-like protein</fullName>
    </submittedName>
</protein>
<dbReference type="Gene3D" id="1.10.510.10">
    <property type="entry name" value="Transferase(Phosphotransferase) domain 1"/>
    <property type="match status" value="1"/>
</dbReference>
<accession>A0A5C2RW34</accession>
<dbReference type="Proteomes" id="UP000313359">
    <property type="component" value="Unassembled WGS sequence"/>
</dbReference>
<dbReference type="OrthoDB" id="68483at2759"/>
<dbReference type="SMART" id="SM00220">
    <property type="entry name" value="S_TKc"/>
    <property type="match status" value="1"/>
</dbReference>
<evidence type="ECO:0000256" key="4">
    <source>
        <dbReference type="ARBA" id="ARBA00022777"/>
    </source>
</evidence>
<dbReference type="GO" id="GO:0005524">
    <property type="term" value="F:ATP binding"/>
    <property type="evidence" value="ECO:0007669"/>
    <property type="project" value="UniProtKB-KW"/>
</dbReference>
<dbReference type="InterPro" id="IPR011009">
    <property type="entry name" value="Kinase-like_dom_sf"/>
</dbReference>
<evidence type="ECO:0000313" key="7">
    <source>
        <dbReference type="EMBL" id="RPD55309.1"/>
    </source>
</evidence>